<dbReference type="SUPFAM" id="SSF56112">
    <property type="entry name" value="Protein kinase-like (PK-like)"/>
    <property type="match status" value="1"/>
</dbReference>
<evidence type="ECO:0000256" key="2">
    <source>
        <dbReference type="ARBA" id="ARBA00022679"/>
    </source>
</evidence>
<dbReference type="GO" id="GO:0005524">
    <property type="term" value="F:ATP binding"/>
    <property type="evidence" value="ECO:0007669"/>
    <property type="project" value="UniProtKB-KW"/>
</dbReference>
<keyword evidence="5" id="KW-0067">ATP-binding</keyword>
<feature type="non-terminal residue" evidence="7">
    <location>
        <position position="277"/>
    </location>
</feature>
<evidence type="ECO:0000256" key="4">
    <source>
        <dbReference type="ARBA" id="ARBA00022777"/>
    </source>
</evidence>
<evidence type="ECO:0000256" key="1">
    <source>
        <dbReference type="ARBA" id="ARBA00022527"/>
    </source>
</evidence>
<reference evidence="7" key="1">
    <citation type="submission" date="2018-05" db="EMBL/GenBank/DDBJ databases">
        <authorList>
            <person name="Lanie J.A."/>
            <person name="Ng W.-L."/>
            <person name="Kazmierczak K.M."/>
            <person name="Andrzejewski T.M."/>
            <person name="Davidsen T.M."/>
            <person name="Wayne K.J."/>
            <person name="Tettelin H."/>
            <person name="Glass J.I."/>
            <person name="Rusch D."/>
            <person name="Podicherti R."/>
            <person name="Tsui H.-C.T."/>
            <person name="Winkler M.E."/>
        </authorList>
    </citation>
    <scope>NUCLEOTIDE SEQUENCE</scope>
</reference>
<dbReference type="PROSITE" id="PS50011">
    <property type="entry name" value="PROTEIN_KINASE_DOM"/>
    <property type="match status" value="1"/>
</dbReference>
<dbReference type="PANTHER" id="PTHR43289">
    <property type="entry name" value="MITOGEN-ACTIVATED PROTEIN KINASE KINASE KINASE 20-RELATED"/>
    <property type="match status" value="1"/>
</dbReference>
<keyword evidence="4" id="KW-0418">Kinase</keyword>
<dbReference type="PIRSF" id="PIRSF000654">
    <property type="entry name" value="Integrin-linked_kinase"/>
    <property type="match status" value="1"/>
</dbReference>
<evidence type="ECO:0000256" key="5">
    <source>
        <dbReference type="ARBA" id="ARBA00022840"/>
    </source>
</evidence>
<keyword evidence="3" id="KW-0547">Nucleotide-binding</keyword>
<gene>
    <name evidence="7" type="ORF">METZ01_LOCUS162789</name>
</gene>
<evidence type="ECO:0000313" key="7">
    <source>
        <dbReference type="EMBL" id="SVB09935.1"/>
    </source>
</evidence>
<dbReference type="InterPro" id="IPR008271">
    <property type="entry name" value="Ser/Thr_kinase_AS"/>
</dbReference>
<dbReference type="PANTHER" id="PTHR43289:SF6">
    <property type="entry name" value="SERINE_THREONINE-PROTEIN KINASE NEKL-3"/>
    <property type="match status" value="1"/>
</dbReference>
<dbReference type="InterPro" id="IPR011009">
    <property type="entry name" value="Kinase-like_dom_sf"/>
</dbReference>
<dbReference type="CDD" id="cd14014">
    <property type="entry name" value="STKc_PknB_like"/>
    <property type="match status" value="1"/>
</dbReference>
<sequence length="277" mass="30310">MQIRRIGRYQLLEIVGKGGQGTVYRGHDPSTGQIVAVKILAEAHSDGDFLERFQREASILASLEHPHVIKVFDHGEEEGRHYIVTEYVPENLARIIEQGDPLPTRRALTVAAQIASALAVTHENGVTHRDVKPANVLISDSGDVKLTDFGIATADVMNTVSTPDSTVGTPLYMSPEQIQSRDIDGRSDIYSLGCLLYQILTGKPPFQGESAYDIFNAHMNGEYEPLSSVIESCPEELDNLLSKALATSVNDRFQSADELMDAIDEVADQLTDTGDQT</sequence>
<keyword evidence="1" id="KW-0723">Serine/threonine-protein kinase</keyword>
<dbReference type="AlphaFoldDB" id="A0A382B809"/>
<feature type="domain" description="Protein kinase" evidence="6">
    <location>
        <begin position="9"/>
        <end position="267"/>
    </location>
</feature>
<dbReference type="FunFam" id="1.10.510.10:FF:000021">
    <property type="entry name" value="Serine/threonine protein kinase"/>
    <property type="match status" value="1"/>
</dbReference>
<dbReference type="SMART" id="SM00220">
    <property type="entry name" value="S_TKc"/>
    <property type="match status" value="1"/>
</dbReference>
<dbReference type="EMBL" id="UINC01028625">
    <property type="protein sequence ID" value="SVB09935.1"/>
    <property type="molecule type" value="Genomic_DNA"/>
</dbReference>
<dbReference type="InterPro" id="IPR000719">
    <property type="entry name" value="Prot_kinase_dom"/>
</dbReference>
<dbReference type="Pfam" id="PF00069">
    <property type="entry name" value="Pkinase"/>
    <property type="match status" value="1"/>
</dbReference>
<keyword evidence="2" id="KW-0808">Transferase</keyword>
<evidence type="ECO:0000256" key="3">
    <source>
        <dbReference type="ARBA" id="ARBA00022741"/>
    </source>
</evidence>
<evidence type="ECO:0000259" key="6">
    <source>
        <dbReference type="PROSITE" id="PS50011"/>
    </source>
</evidence>
<name>A0A382B809_9ZZZZ</name>
<dbReference type="Gene3D" id="1.10.510.10">
    <property type="entry name" value="Transferase(Phosphotransferase) domain 1"/>
    <property type="match status" value="1"/>
</dbReference>
<proteinExistence type="predicted"/>
<protein>
    <recommendedName>
        <fullName evidence="6">Protein kinase domain-containing protein</fullName>
    </recommendedName>
</protein>
<dbReference type="PROSITE" id="PS00108">
    <property type="entry name" value="PROTEIN_KINASE_ST"/>
    <property type="match status" value="1"/>
</dbReference>
<organism evidence="7">
    <name type="scientific">marine metagenome</name>
    <dbReference type="NCBI Taxonomy" id="408172"/>
    <lineage>
        <taxon>unclassified sequences</taxon>
        <taxon>metagenomes</taxon>
        <taxon>ecological metagenomes</taxon>
    </lineage>
</organism>
<dbReference type="Gene3D" id="3.30.200.20">
    <property type="entry name" value="Phosphorylase Kinase, domain 1"/>
    <property type="match status" value="1"/>
</dbReference>
<dbReference type="GO" id="GO:0004674">
    <property type="term" value="F:protein serine/threonine kinase activity"/>
    <property type="evidence" value="ECO:0007669"/>
    <property type="project" value="UniProtKB-KW"/>
</dbReference>
<accession>A0A382B809</accession>